<gene>
    <name evidence="4" type="ORF">T459_06912</name>
</gene>
<reference evidence="4 5" key="2">
    <citation type="journal article" date="2017" name="Genome Biol.">
        <title>New reference genome sequences of hot pepper reveal the massive evolution of plant disease-resistance genes by retroduplication.</title>
        <authorList>
            <person name="Kim S."/>
            <person name="Park J."/>
            <person name="Yeom S.I."/>
            <person name="Kim Y.M."/>
            <person name="Seo E."/>
            <person name="Kim K.T."/>
            <person name="Kim M.S."/>
            <person name="Lee J.M."/>
            <person name="Cheong K."/>
            <person name="Shin H.S."/>
            <person name="Kim S.B."/>
            <person name="Han K."/>
            <person name="Lee J."/>
            <person name="Park M."/>
            <person name="Lee H.A."/>
            <person name="Lee H.Y."/>
            <person name="Lee Y."/>
            <person name="Oh S."/>
            <person name="Lee J.H."/>
            <person name="Choi E."/>
            <person name="Choi E."/>
            <person name="Lee S.E."/>
            <person name="Jeon J."/>
            <person name="Kim H."/>
            <person name="Choi G."/>
            <person name="Song H."/>
            <person name="Lee J."/>
            <person name="Lee S.C."/>
            <person name="Kwon J.K."/>
            <person name="Lee H.Y."/>
            <person name="Koo N."/>
            <person name="Hong Y."/>
            <person name="Kim R.W."/>
            <person name="Kang W.H."/>
            <person name="Huh J.H."/>
            <person name="Kang B.C."/>
            <person name="Yang T.J."/>
            <person name="Lee Y.H."/>
            <person name="Bennetzen J.L."/>
            <person name="Choi D."/>
        </authorList>
    </citation>
    <scope>NUCLEOTIDE SEQUENCE [LARGE SCALE GENOMIC DNA]</scope>
    <source>
        <strain evidence="5">cv. CM334</strain>
    </source>
</reference>
<dbReference type="PROSITE" id="PS51477">
    <property type="entry name" value="PAH"/>
    <property type="match status" value="2"/>
</dbReference>
<dbReference type="OMA" id="SHIACGM"/>
<evidence type="ECO:0000256" key="3">
    <source>
        <dbReference type="PROSITE-ProRule" id="PRU00810"/>
    </source>
</evidence>
<dbReference type="Gramene" id="PHT91799">
    <property type="protein sequence ID" value="PHT91799"/>
    <property type="gene ID" value="T459_06912"/>
</dbReference>
<keyword evidence="5" id="KW-1185">Reference proteome</keyword>
<evidence type="ECO:0008006" key="6">
    <source>
        <dbReference type="Google" id="ProtNLM"/>
    </source>
</evidence>
<evidence type="ECO:0000313" key="4">
    <source>
        <dbReference type="EMBL" id="PHT91799.1"/>
    </source>
</evidence>
<dbReference type="GO" id="GO:0000785">
    <property type="term" value="C:chromatin"/>
    <property type="evidence" value="ECO:0000318"/>
    <property type="project" value="GO_Central"/>
</dbReference>
<dbReference type="Proteomes" id="UP000222542">
    <property type="component" value="Unassembled WGS sequence"/>
</dbReference>
<dbReference type="GO" id="GO:0003714">
    <property type="term" value="F:transcription corepressor activity"/>
    <property type="evidence" value="ECO:0000318"/>
    <property type="project" value="GO_Central"/>
</dbReference>
<dbReference type="GO" id="GO:0000118">
    <property type="term" value="C:histone deacetylase complex"/>
    <property type="evidence" value="ECO:0000318"/>
    <property type="project" value="GO_Central"/>
</dbReference>
<dbReference type="SUPFAM" id="SSF47762">
    <property type="entry name" value="PAH2 domain"/>
    <property type="match status" value="2"/>
</dbReference>
<keyword evidence="2 3" id="KW-0539">Nucleus</keyword>
<proteinExistence type="predicted"/>
<dbReference type="InterPro" id="IPR039774">
    <property type="entry name" value="Sin3-like"/>
</dbReference>
<reference evidence="4 5" key="1">
    <citation type="journal article" date="2014" name="Nat. Genet.">
        <title>Genome sequence of the hot pepper provides insights into the evolution of pungency in Capsicum species.</title>
        <authorList>
            <person name="Kim S."/>
            <person name="Park M."/>
            <person name="Yeom S.I."/>
            <person name="Kim Y.M."/>
            <person name="Lee J.M."/>
            <person name="Lee H.A."/>
            <person name="Seo E."/>
            <person name="Choi J."/>
            <person name="Cheong K."/>
            <person name="Kim K.T."/>
            <person name="Jung K."/>
            <person name="Lee G.W."/>
            <person name="Oh S.K."/>
            <person name="Bae C."/>
            <person name="Kim S.B."/>
            <person name="Lee H.Y."/>
            <person name="Kim S.Y."/>
            <person name="Kim M.S."/>
            <person name="Kang B.C."/>
            <person name="Jo Y.D."/>
            <person name="Yang H.B."/>
            <person name="Jeong H.J."/>
            <person name="Kang W.H."/>
            <person name="Kwon J.K."/>
            <person name="Shin C."/>
            <person name="Lim J.Y."/>
            <person name="Park J.H."/>
            <person name="Huh J.H."/>
            <person name="Kim J.S."/>
            <person name="Kim B.D."/>
            <person name="Cohen O."/>
            <person name="Paran I."/>
            <person name="Suh M.C."/>
            <person name="Lee S.B."/>
            <person name="Kim Y.K."/>
            <person name="Shin Y."/>
            <person name="Noh S.J."/>
            <person name="Park J."/>
            <person name="Seo Y.S."/>
            <person name="Kwon S.Y."/>
            <person name="Kim H.A."/>
            <person name="Park J.M."/>
            <person name="Kim H.J."/>
            <person name="Choi S.B."/>
            <person name="Bosland P.W."/>
            <person name="Reeves G."/>
            <person name="Jo S.H."/>
            <person name="Lee B.W."/>
            <person name="Cho H.T."/>
            <person name="Choi H.S."/>
            <person name="Lee M.S."/>
            <person name="Yu Y."/>
            <person name="Do Choi Y."/>
            <person name="Park B.S."/>
            <person name="van Deynze A."/>
            <person name="Ashrafi H."/>
            <person name="Hill T."/>
            <person name="Kim W.T."/>
            <person name="Pai H.S."/>
            <person name="Ahn H.K."/>
            <person name="Yeam I."/>
            <person name="Giovannoni J.J."/>
            <person name="Rose J.K."/>
            <person name="Sorensen I."/>
            <person name="Lee S.J."/>
            <person name="Kim R.W."/>
            <person name="Choi I.Y."/>
            <person name="Choi B.S."/>
            <person name="Lim J.S."/>
            <person name="Lee Y.H."/>
            <person name="Choi D."/>
        </authorList>
    </citation>
    <scope>NUCLEOTIDE SEQUENCE [LARGE SCALE GENOMIC DNA]</scope>
    <source>
        <strain evidence="5">cv. CM334</strain>
    </source>
</reference>
<dbReference type="Gene3D" id="1.20.1160.11">
    <property type="entry name" value="Paired amphipathic helix"/>
    <property type="match status" value="2"/>
</dbReference>
<dbReference type="Pfam" id="PF02671">
    <property type="entry name" value="PAH"/>
    <property type="match status" value="2"/>
</dbReference>
<comment type="caution">
    <text evidence="4">The sequence shown here is derived from an EMBL/GenBank/DDBJ whole genome shotgun (WGS) entry which is preliminary data.</text>
</comment>
<dbReference type="FunFam" id="1.20.1160.11:FF:000001">
    <property type="entry name" value="Paired amphipathic helix protein Sin3"/>
    <property type="match status" value="1"/>
</dbReference>
<evidence type="ECO:0000313" key="5">
    <source>
        <dbReference type="Proteomes" id="UP000222542"/>
    </source>
</evidence>
<dbReference type="InterPro" id="IPR003822">
    <property type="entry name" value="PAH"/>
</dbReference>
<protein>
    <recommendedName>
        <fullName evidence="6">Paired amphipathic helix protein Sin3-like 2</fullName>
    </recommendedName>
</protein>
<dbReference type="AlphaFoldDB" id="A0A2G3AC16"/>
<evidence type="ECO:0000256" key="1">
    <source>
        <dbReference type="ARBA" id="ARBA00004123"/>
    </source>
</evidence>
<dbReference type="EMBL" id="AYRZ02000002">
    <property type="protein sequence ID" value="PHT91799.1"/>
    <property type="molecule type" value="Genomic_DNA"/>
</dbReference>
<dbReference type="PANTHER" id="PTHR12346">
    <property type="entry name" value="SIN3B-RELATED"/>
    <property type="match status" value="1"/>
</dbReference>
<name>A0A2G3AC16_CAPAN</name>
<evidence type="ECO:0000256" key="2">
    <source>
        <dbReference type="ARBA" id="ARBA00023242"/>
    </source>
</evidence>
<dbReference type="PANTHER" id="PTHR12346:SF29">
    <property type="entry name" value="HISTONE DEACETYLASE INTERACTING DOMAIN-CONTAINING PROTEIN"/>
    <property type="match status" value="1"/>
</dbReference>
<accession>A0A2G3AC16</accession>
<sequence>MAPCFVVLRVSLTDASILAANLDWGLGHRVKGGSHIACGMIRIVGMKRLRNDVNDKCLFGSFHEESYNQSQVPASALDRRGGNRVDGVGASNPKLTIDDAFSYLKQVRDMFPYQREKYTTFLQIMINFKNRRIDTIGVISIVKELFKGHPNLLRGLNPFLPEGYEISILNEDEKKANYYEQALTFVGKIKERLGNDDEYKSFLDIMCKYGKERNDVNKLYHKIATLLNDYPDLLEEFTRFFRDDSVTINLLSNLNDDRTSLN</sequence>
<dbReference type="STRING" id="4072.A0A2G3AC16"/>
<comment type="subcellular location">
    <subcellularLocation>
        <location evidence="1 3">Nucleus</location>
    </subcellularLocation>
</comment>
<organism evidence="4 5">
    <name type="scientific">Capsicum annuum</name>
    <name type="common">Capsicum pepper</name>
    <dbReference type="NCBI Taxonomy" id="4072"/>
    <lineage>
        <taxon>Eukaryota</taxon>
        <taxon>Viridiplantae</taxon>
        <taxon>Streptophyta</taxon>
        <taxon>Embryophyta</taxon>
        <taxon>Tracheophyta</taxon>
        <taxon>Spermatophyta</taxon>
        <taxon>Magnoliopsida</taxon>
        <taxon>eudicotyledons</taxon>
        <taxon>Gunneridae</taxon>
        <taxon>Pentapetalae</taxon>
        <taxon>asterids</taxon>
        <taxon>lamiids</taxon>
        <taxon>Solanales</taxon>
        <taxon>Solanaceae</taxon>
        <taxon>Solanoideae</taxon>
        <taxon>Capsiceae</taxon>
        <taxon>Capsicum</taxon>
    </lineage>
</organism>
<dbReference type="InterPro" id="IPR036600">
    <property type="entry name" value="PAH_sf"/>
</dbReference>
<dbReference type="GO" id="GO:0000122">
    <property type="term" value="P:negative regulation of transcription by RNA polymerase II"/>
    <property type="evidence" value="ECO:0000318"/>
    <property type="project" value="GO_Central"/>
</dbReference>